<dbReference type="AlphaFoldDB" id="A0ABD5V2N9"/>
<evidence type="ECO:0000313" key="8">
    <source>
        <dbReference type="EMBL" id="MFC6904578.1"/>
    </source>
</evidence>
<feature type="coiled-coil region" evidence="4">
    <location>
        <begin position="122"/>
        <end position="156"/>
    </location>
</feature>
<dbReference type="InterPro" id="IPR031803">
    <property type="entry name" value="BAT_GAF/HTH-assoc"/>
</dbReference>
<keyword evidence="4" id="KW-0175">Coiled coil</keyword>
<proteinExistence type="predicted"/>
<dbReference type="SMART" id="SM00086">
    <property type="entry name" value="PAC"/>
    <property type="match status" value="1"/>
</dbReference>
<organism evidence="8 9">
    <name type="scientific">Halalkalicoccus tibetensis</name>
    <dbReference type="NCBI Taxonomy" id="175632"/>
    <lineage>
        <taxon>Archaea</taxon>
        <taxon>Methanobacteriati</taxon>
        <taxon>Methanobacteriota</taxon>
        <taxon>Stenosarchaea group</taxon>
        <taxon>Halobacteria</taxon>
        <taxon>Halobacteriales</taxon>
        <taxon>Halococcaceae</taxon>
        <taxon>Halalkalicoccus</taxon>
    </lineage>
</organism>
<reference evidence="8 9" key="1">
    <citation type="journal article" date="2019" name="Int. J. Syst. Evol. Microbiol.">
        <title>The Global Catalogue of Microorganisms (GCM) 10K type strain sequencing project: providing services to taxonomists for standard genome sequencing and annotation.</title>
        <authorList>
            <consortium name="The Broad Institute Genomics Platform"/>
            <consortium name="The Broad Institute Genome Sequencing Center for Infectious Disease"/>
            <person name="Wu L."/>
            <person name="Ma J."/>
        </authorList>
    </citation>
    <scope>NUCLEOTIDE SEQUENCE [LARGE SCALE GENOMIC DNA]</scope>
    <source>
        <strain evidence="8 9">CGMCC 1.3240</strain>
    </source>
</reference>
<dbReference type="Pfam" id="PF13185">
    <property type="entry name" value="GAF_2"/>
    <property type="match status" value="1"/>
</dbReference>
<dbReference type="PROSITE" id="PS50113">
    <property type="entry name" value="PAC"/>
    <property type="match status" value="1"/>
</dbReference>
<gene>
    <name evidence="8" type="ORF">ACFQGH_05125</name>
</gene>
<evidence type="ECO:0000256" key="5">
    <source>
        <dbReference type="SAM" id="MobiDB-lite"/>
    </source>
</evidence>
<evidence type="ECO:0000256" key="1">
    <source>
        <dbReference type="ARBA" id="ARBA00022630"/>
    </source>
</evidence>
<evidence type="ECO:0000256" key="3">
    <source>
        <dbReference type="ARBA" id="ARBA00022991"/>
    </source>
</evidence>
<dbReference type="InterPro" id="IPR029016">
    <property type="entry name" value="GAF-like_dom_sf"/>
</dbReference>
<feature type="domain" description="PAS" evidence="6">
    <location>
        <begin position="3"/>
        <end position="75"/>
    </location>
</feature>
<dbReference type="InterPro" id="IPR035965">
    <property type="entry name" value="PAS-like_dom_sf"/>
</dbReference>
<feature type="domain" description="PAC" evidence="7">
    <location>
        <begin position="79"/>
        <end position="131"/>
    </location>
</feature>
<dbReference type="RefSeq" id="WP_340603083.1">
    <property type="nucleotide sequence ID" value="NZ_JBBMXV010000001.1"/>
</dbReference>
<dbReference type="Gene3D" id="3.30.450.20">
    <property type="entry name" value="PAS domain"/>
    <property type="match status" value="1"/>
</dbReference>
<feature type="region of interest" description="Disordered" evidence="5">
    <location>
        <begin position="444"/>
        <end position="465"/>
    </location>
</feature>
<dbReference type="Pfam" id="PF13426">
    <property type="entry name" value="PAS_9"/>
    <property type="match status" value="1"/>
</dbReference>
<evidence type="ECO:0000313" key="9">
    <source>
        <dbReference type="Proteomes" id="UP001596312"/>
    </source>
</evidence>
<evidence type="ECO:0000259" key="6">
    <source>
        <dbReference type="PROSITE" id="PS50112"/>
    </source>
</evidence>
<dbReference type="InterPro" id="IPR001610">
    <property type="entry name" value="PAC"/>
</dbReference>
<dbReference type="NCBIfam" id="TIGR00229">
    <property type="entry name" value="sensory_box"/>
    <property type="match status" value="1"/>
</dbReference>
<dbReference type="SMART" id="SM00091">
    <property type="entry name" value="PAS"/>
    <property type="match status" value="1"/>
</dbReference>
<dbReference type="SUPFAM" id="SSF55785">
    <property type="entry name" value="PYP-like sensor domain (PAS domain)"/>
    <property type="match status" value="1"/>
</dbReference>
<dbReference type="EMBL" id="JBHSXQ010000001">
    <property type="protein sequence ID" value="MFC6904578.1"/>
    <property type="molecule type" value="Genomic_DNA"/>
</dbReference>
<name>A0ABD5V2N9_9EURY</name>
<keyword evidence="1" id="KW-0285">Flavoprotein</keyword>
<dbReference type="InterPro" id="IPR000014">
    <property type="entry name" value="PAS"/>
</dbReference>
<evidence type="ECO:0000256" key="4">
    <source>
        <dbReference type="SAM" id="Coils"/>
    </source>
</evidence>
<evidence type="ECO:0000256" key="2">
    <source>
        <dbReference type="ARBA" id="ARBA00022643"/>
    </source>
</evidence>
<sequence length="465" mass="50661">MRDDRLIERAIDEAPIGVTIADPSREDLPLIYINDAFERLTGYPKEEALGTNCRFLQGEGTDPEPVEAMREAIDEEEPVSVELRNYRKDGTEFWNGVDIAPIHDGDDEVTHFVGFQTDITARKRAEHEVERRVREVERERRTLERVLARIEGLLEDVTRVLVGATTREGIEREVCDRLTAEDAYQAAWIGDRDPGSDAVVPETWAGDVDADGASLSMGHGEDPVVDALTTGRARFGPVGDPSWHGSVGREGAGTMAAIPLVSGGTTYGVLVVYADRPGAFDDHERVVLESVGRAIANAYNTLESRRILTADGVTELEFDLQRGDLFAVSLSVRADCRFTYEGSAHDADPLLFFTVEGADPARITELATESPAVAEATVLATNDDRGLIEFRLAETSLVSRLANRGVRIGLIRAEDGSGRLRVVVPGGVNSRSVVEQITDVCPGASLAASREHDRPPRPTRSSTSS</sequence>
<dbReference type="PANTHER" id="PTHR47429">
    <property type="entry name" value="PROTEIN TWIN LOV 1"/>
    <property type="match status" value="1"/>
</dbReference>
<dbReference type="InterPro" id="IPR003018">
    <property type="entry name" value="GAF"/>
</dbReference>
<dbReference type="CDD" id="cd00130">
    <property type="entry name" value="PAS"/>
    <property type="match status" value="1"/>
</dbReference>
<evidence type="ECO:0000259" key="7">
    <source>
        <dbReference type="PROSITE" id="PS50113"/>
    </source>
</evidence>
<dbReference type="SUPFAM" id="SSF55781">
    <property type="entry name" value="GAF domain-like"/>
    <property type="match status" value="1"/>
</dbReference>
<dbReference type="PANTHER" id="PTHR47429:SF2">
    <property type="entry name" value="PROTEIN TWIN LOV 1"/>
    <property type="match status" value="1"/>
</dbReference>
<dbReference type="PROSITE" id="PS50112">
    <property type="entry name" value="PAS"/>
    <property type="match status" value="1"/>
</dbReference>
<keyword evidence="9" id="KW-1185">Reference proteome</keyword>
<dbReference type="Pfam" id="PF15915">
    <property type="entry name" value="BAT"/>
    <property type="match status" value="1"/>
</dbReference>
<comment type="caution">
    <text evidence="8">The sequence shown here is derived from an EMBL/GenBank/DDBJ whole genome shotgun (WGS) entry which is preliminary data.</text>
</comment>
<protein>
    <submittedName>
        <fullName evidence="8">Bacterio-opsin activator domain-containing protein</fullName>
    </submittedName>
</protein>
<dbReference type="Proteomes" id="UP001596312">
    <property type="component" value="Unassembled WGS sequence"/>
</dbReference>
<accession>A0ABD5V2N9</accession>
<dbReference type="InterPro" id="IPR000700">
    <property type="entry name" value="PAS-assoc_C"/>
</dbReference>
<keyword evidence="3" id="KW-0157">Chromophore</keyword>
<dbReference type="Gene3D" id="3.30.450.40">
    <property type="match status" value="1"/>
</dbReference>
<keyword evidence="2" id="KW-0288">FMN</keyword>